<dbReference type="AlphaFoldDB" id="A0A0E9SNU4"/>
<name>A0A0E9SNU4_ANGAN</name>
<dbReference type="EMBL" id="GBXM01065596">
    <property type="protein sequence ID" value="JAH42981.1"/>
    <property type="molecule type" value="Transcribed_RNA"/>
</dbReference>
<reference evidence="1" key="1">
    <citation type="submission" date="2014-11" db="EMBL/GenBank/DDBJ databases">
        <authorList>
            <person name="Amaro Gonzalez C."/>
        </authorList>
    </citation>
    <scope>NUCLEOTIDE SEQUENCE</scope>
</reference>
<organism evidence="1">
    <name type="scientific">Anguilla anguilla</name>
    <name type="common">European freshwater eel</name>
    <name type="synonym">Muraena anguilla</name>
    <dbReference type="NCBI Taxonomy" id="7936"/>
    <lineage>
        <taxon>Eukaryota</taxon>
        <taxon>Metazoa</taxon>
        <taxon>Chordata</taxon>
        <taxon>Craniata</taxon>
        <taxon>Vertebrata</taxon>
        <taxon>Euteleostomi</taxon>
        <taxon>Actinopterygii</taxon>
        <taxon>Neopterygii</taxon>
        <taxon>Teleostei</taxon>
        <taxon>Anguilliformes</taxon>
        <taxon>Anguillidae</taxon>
        <taxon>Anguilla</taxon>
    </lineage>
</organism>
<proteinExistence type="predicted"/>
<evidence type="ECO:0000313" key="1">
    <source>
        <dbReference type="EMBL" id="JAH42981.1"/>
    </source>
</evidence>
<reference evidence="1" key="2">
    <citation type="journal article" date="2015" name="Fish Shellfish Immunol.">
        <title>Early steps in the European eel (Anguilla anguilla)-Vibrio vulnificus interaction in the gills: Role of the RtxA13 toxin.</title>
        <authorList>
            <person name="Callol A."/>
            <person name="Pajuelo D."/>
            <person name="Ebbesson L."/>
            <person name="Teles M."/>
            <person name="MacKenzie S."/>
            <person name="Amaro C."/>
        </authorList>
    </citation>
    <scope>NUCLEOTIDE SEQUENCE</scope>
</reference>
<sequence>MTTHKFIPVHKNEVSVYIEKSLDD</sequence>
<protein>
    <submittedName>
        <fullName evidence="1">Uncharacterized protein</fullName>
    </submittedName>
</protein>
<accession>A0A0E9SNU4</accession>